<organism evidence="3 4">
    <name type="scientific">Rhynchospora pubera</name>
    <dbReference type="NCBI Taxonomy" id="906938"/>
    <lineage>
        <taxon>Eukaryota</taxon>
        <taxon>Viridiplantae</taxon>
        <taxon>Streptophyta</taxon>
        <taxon>Embryophyta</taxon>
        <taxon>Tracheophyta</taxon>
        <taxon>Spermatophyta</taxon>
        <taxon>Magnoliopsida</taxon>
        <taxon>Liliopsida</taxon>
        <taxon>Poales</taxon>
        <taxon>Cyperaceae</taxon>
        <taxon>Cyperoideae</taxon>
        <taxon>Rhynchosporeae</taxon>
        <taxon>Rhynchospora</taxon>
    </lineage>
</organism>
<reference evidence="3" key="1">
    <citation type="submission" date="2022-08" db="EMBL/GenBank/DDBJ databases">
        <authorList>
            <person name="Marques A."/>
        </authorList>
    </citation>
    <scope>NUCLEOTIDE SEQUENCE</scope>
    <source>
        <strain evidence="3">RhyPub2mFocal</strain>
        <tissue evidence="3">Leaves</tissue>
    </source>
</reference>
<comment type="caution">
    <text evidence="3">The sequence shown here is derived from an EMBL/GenBank/DDBJ whole genome shotgun (WGS) entry which is preliminary data.</text>
</comment>
<feature type="chain" id="PRO_5043339303" evidence="2">
    <location>
        <begin position="19"/>
        <end position="369"/>
    </location>
</feature>
<protein>
    <submittedName>
        <fullName evidence="3">Pollen Ole e 1 allergen and extensin family protein</fullName>
    </submittedName>
</protein>
<feature type="compositionally biased region" description="Polar residues" evidence="1">
    <location>
        <begin position="349"/>
        <end position="361"/>
    </location>
</feature>
<sequence length="369" mass="40835">MNGAIVLVLTVLFVQCSSLEVDPNPNPYPDAKATSNITVIGTVFCDACCDSTFSNHSYFLSGAQVRVNCNFKVNSTSREEVSITADKTTDQYGIYRLDIPPMDGFECKIGREIESFCRASLIGSSPSSLCNIPAVTTSVEHVSIREPQTKSCLYNLNALYYRPEKKVTTCRGKPDKKHSPLNTSLFFWPPWYRWPSQHSPSFPFPFPSPPSFPFPLPFLTPPPPFWQFPLPPIPFFTPPPPPSFWHLPPIPFFTQPPPPPPPSFPFPFPFPPWGKVPTPSPPPPSSFFPLPPIFQQPSPPPPSPPPPLFFFSFSTFPSHHFMVCSSTATPATSISSTTTSNISFPISTYPTASLPSSFSNSRHTRTSSS</sequence>
<dbReference type="Pfam" id="PF01190">
    <property type="entry name" value="Pollen_Ole_e_1"/>
    <property type="match status" value="1"/>
</dbReference>
<keyword evidence="2" id="KW-0732">Signal</keyword>
<evidence type="ECO:0000313" key="3">
    <source>
        <dbReference type="EMBL" id="KAJ4818767.1"/>
    </source>
</evidence>
<keyword evidence="4" id="KW-1185">Reference proteome</keyword>
<evidence type="ECO:0000313" key="4">
    <source>
        <dbReference type="Proteomes" id="UP001140206"/>
    </source>
</evidence>
<dbReference type="PANTHER" id="PTHR46995">
    <property type="entry name" value="OS09G0508200 PROTEIN"/>
    <property type="match status" value="1"/>
</dbReference>
<gene>
    <name evidence="3" type="ORF">LUZ62_031333</name>
</gene>
<accession>A0AAV8HME7</accession>
<dbReference type="EMBL" id="JAMFTS010000001">
    <property type="protein sequence ID" value="KAJ4818767.1"/>
    <property type="molecule type" value="Genomic_DNA"/>
</dbReference>
<evidence type="ECO:0000256" key="1">
    <source>
        <dbReference type="SAM" id="MobiDB-lite"/>
    </source>
</evidence>
<evidence type="ECO:0000256" key="2">
    <source>
        <dbReference type="SAM" id="SignalP"/>
    </source>
</evidence>
<feature type="region of interest" description="Disordered" evidence="1">
    <location>
        <begin position="349"/>
        <end position="369"/>
    </location>
</feature>
<dbReference type="PANTHER" id="PTHR46995:SF12">
    <property type="entry name" value="OS12G0472800 PROTEIN"/>
    <property type="match status" value="1"/>
</dbReference>
<proteinExistence type="predicted"/>
<dbReference type="AlphaFoldDB" id="A0AAV8HME7"/>
<name>A0AAV8HME7_9POAL</name>
<dbReference type="Proteomes" id="UP001140206">
    <property type="component" value="Chromosome 1"/>
</dbReference>
<feature type="signal peptide" evidence="2">
    <location>
        <begin position="1"/>
        <end position="18"/>
    </location>
</feature>